<proteinExistence type="inferred from homology"/>
<evidence type="ECO:0000313" key="10">
    <source>
        <dbReference type="Proteomes" id="UP001150062"/>
    </source>
</evidence>
<dbReference type="HAMAP" id="MF_00580">
    <property type="entry name" value="CH10"/>
    <property type="match status" value="1"/>
</dbReference>
<dbReference type="NCBIfam" id="NF001531">
    <property type="entry name" value="PRK00364.2-2"/>
    <property type="match status" value="1"/>
</dbReference>
<dbReference type="GO" id="GO:0005524">
    <property type="term" value="F:ATP binding"/>
    <property type="evidence" value="ECO:0007669"/>
    <property type="project" value="InterPro"/>
</dbReference>
<evidence type="ECO:0000313" key="7">
    <source>
        <dbReference type="EMBL" id="KAJ3427326.1"/>
    </source>
</evidence>
<dbReference type="PRINTS" id="PR00297">
    <property type="entry name" value="CHAPERONIN10"/>
</dbReference>
<dbReference type="AlphaFoldDB" id="A0AAV7YEJ9"/>
<dbReference type="InterPro" id="IPR037124">
    <property type="entry name" value="Chaperonin_GroES_sf"/>
</dbReference>
<evidence type="ECO:0000256" key="4">
    <source>
        <dbReference type="ARBA" id="ARBA00073031"/>
    </source>
</evidence>
<keyword evidence="10" id="KW-1185">Reference proteome</keyword>
<evidence type="ECO:0000256" key="1">
    <source>
        <dbReference type="ARBA" id="ARBA00006975"/>
    </source>
</evidence>
<evidence type="ECO:0000313" key="8">
    <source>
        <dbReference type="EMBL" id="KAJ6242814.1"/>
    </source>
</evidence>
<dbReference type="PANTHER" id="PTHR10772:SF63">
    <property type="entry name" value="20 KDA CHAPERONIN, CHLOROPLASTIC"/>
    <property type="match status" value="1"/>
</dbReference>
<dbReference type="InterPro" id="IPR020818">
    <property type="entry name" value="Chaperonin_GroES"/>
</dbReference>
<keyword evidence="7" id="KW-0346">Stress response</keyword>
<comment type="similarity">
    <text evidence="1 6">Belongs to the GroES chaperonin family.</text>
</comment>
<comment type="caution">
    <text evidence="7">The sequence shown here is derived from an EMBL/GenBank/DDBJ whole genome shotgun (WGS) entry which is preliminary data.</text>
</comment>
<evidence type="ECO:0000313" key="9">
    <source>
        <dbReference type="Proteomes" id="UP001146793"/>
    </source>
</evidence>
<dbReference type="InterPro" id="IPR011032">
    <property type="entry name" value="GroES-like_sf"/>
</dbReference>
<dbReference type="GO" id="GO:0051082">
    <property type="term" value="F:unfolded protein binding"/>
    <property type="evidence" value="ECO:0007669"/>
    <property type="project" value="TreeGrafter"/>
</dbReference>
<protein>
    <recommendedName>
        <fullName evidence="4">20 kDa chaperonin, chloroplastic</fullName>
    </recommendedName>
    <alternativeName>
        <fullName evidence="3">Chaperonin 10</fullName>
    </alternativeName>
    <alternativeName>
        <fullName evidence="5">Protein Cpn21</fullName>
    </alternativeName>
</protein>
<reference evidence="7" key="2">
    <citation type="submission" date="2022-08" db="EMBL/GenBank/DDBJ databases">
        <title>Novel sulphate-reducing endosymbionts in the free-living metamonad Anaeramoeba.</title>
        <authorList>
            <person name="Jerlstrom-Hultqvist J."/>
            <person name="Cepicka I."/>
            <person name="Gallot-Lavallee L."/>
            <person name="Salas-Leiva D."/>
            <person name="Curtis B.A."/>
            <person name="Zahonova K."/>
            <person name="Pipaliya S."/>
            <person name="Dacks J."/>
            <person name="Roger A.J."/>
        </authorList>
    </citation>
    <scope>NUCLEOTIDE SEQUENCE</scope>
    <source>
        <strain evidence="7">Busselton2</strain>
    </source>
</reference>
<dbReference type="Proteomes" id="UP001146793">
    <property type="component" value="Unassembled WGS sequence"/>
</dbReference>
<keyword evidence="2 6" id="KW-0143">Chaperone</keyword>
<gene>
    <name evidence="7" type="ORF">M0812_26908</name>
    <name evidence="8" type="ORF">M0813_02663</name>
</gene>
<dbReference type="SMART" id="SM00883">
    <property type="entry name" value="Cpn10"/>
    <property type="match status" value="1"/>
</dbReference>
<dbReference type="GO" id="GO:0044183">
    <property type="term" value="F:protein folding chaperone"/>
    <property type="evidence" value="ECO:0007669"/>
    <property type="project" value="InterPro"/>
</dbReference>
<reference evidence="8" key="1">
    <citation type="submission" date="2022-08" db="EMBL/GenBank/DDBJ databases">
        <title>Novel sulfate-reducing endosymbionts in the free-living metamonad Anaeramoeba.</title>
        <authorList>
            <person name="Jerlstrom-Hultqvist J."/>
            <person name="Cepicka I."/>
            <person name="Gallot-Lavallee L."/>
            <person name="Salas-Leiva D."/>
            <person name="Curtis B.A."/>
            <person name="Zahonova K."/>
            <person name="Pipaliya S."/>
            <person name="Dacks J."/>
            <person name="Roger A.J."/>
        </authorList>
    </citation>
    <scope>NUCLEOTIDE SEQUENCE</scope>
    <source>
        <strain evidence="8">Schooner1</strain>
    </source>
</reference>
<name>A0AAV7YEJ9_9EUKA</name>
<dbReference type="EMBL" id="JAOAOG010000173">
    <property type="protein sequence ID" value="KAJ6242814.1"/>
    <property type="molecule type" value="Genomic_DNA"/>
</dbReference>
<dbReference type="GO" id="GO:0051087">
    <property type="term" value="F:protein-folding chaperone binding"/>
    <property type="evidence" value="ECO:0007669"/>
    <property type="project" value="TreeGrafter"/>
</dbReference>
<dbReference type="Proteomes" id="UP001150062">
    <property type="component" value="Unassembled WGS sequence"/>
</dbReference>
<sequence length="120" mass="13170">MLSTTHKHILSFSTQKICSRLFSSGIKIKPLFDNVLIKRETKETKTKSGLFIPGSATKKNNVGVVVSAGDGKVVEGVTVPLTVKAGDRVLLSEFGGTKIVWENEDYFLIREHALLAIIKK</sequence>
<dbReference type="Pfam" id="PF00166">
    <property type="entry name" value="Cpn10"/>
    <property type="match status" value="1"/>
</dbReference>
<dbReference type="SUPFAM" id="SSF50129">
    <property type="entry name" value="GroES-like"/>
    <property type="match status" value="1"/>
</dbReference>
<dbReference type="GO" id="GO:0046872">
    <property type="term" value="F:metal ion binding"/>
    <property type="evidence" value="ECO:0007669"/>
    <property type="project" value="TreeGrafter"/>
</dbReference>
<dbReference type="EMBL" id="JANTQA010000063">
    <property type="protein sequence ID" value="KAJ3427326.1"/>
    <property type="molecule type" value="Genomic_DNA"/>
</dbReference>
<dbReference type="GO" id="GO:0005739">
    <property type="term" value="C:mitochondrion"/>
    <property type="evidence" value="ECO:0007669"/>
    <property type="project" value="TreeGrafter"/>
</dbReference>
<dbReference type="Gene3D" id="2.30.33.40">
    <property type="entry name" value="GroES chaperonin"/>
    <property type="match status" value="1"/>
</dbReference>
<evidence type="ECO:0000256" key="6">
    <source>
        <dbReference type="RuleBase" id="RU003479"/>
    </source>
</evidence>
<evidence type="ECO:0000256" key="3">
    <source>
        <dbReference type="ARBA" id="ARBA00031971"/>
    </source>
</evidence>
<accession>A0AAV7YEJ9</accession>
<dbReference type="PANTHER" id="PTHR10772">
    <property type="entry name" value="10 KDA HEAT SHOCK PROTEIN"/>
    <property type="match status" value="1"/>
</dbReference>
<dbReference type="CDD" id="cd00320">
    <property type="entry name" value="cpn10"/>
    <property type="match status" value="1"/>
</dbReference>
<evidence type="ECO:0000256" key="5">
    <source>
        <dbReference type="ARBA" id="ARBA00079398"/>
    </source>
</evidence>
<evidence type="ECO:0000256" key="2">
    <source>
        <dbReference type="ARBA" id="ARBA00023186"/>
    </source>
</evidence>
<dbReference type="FunFam" id="2.30.33.40:FF:000001">
    <property type="entry name" value="10 kDa chaperonin"/>
    <property type="match status" value="1"/>
</dbReference>
<organism evidence="7 9">
    <name type="scientific">Anaeramoeba flamelloides</name>
    <dbReference type="NCBI Taxonomy" id="1746091"/>
    <lineage>
        <taxon>Eukaryota</taxon>
        <taxon>Metamonada</taxon>
        <taxon>Anaeramoebidae</taxon>
        <taxon>Anaeramoeba</taxon>
    </lineage>
</organism>